<comment type="caution">
    <text evidence="1">The sequence shown here is derived from an EMBL/GenBank/DDBJ whole genome shotgun (WGS) entry which is preliminary data.</text>
</comment>
<dbReference type="SUPFAM" id="SSF54631">
    <property type="entry name" value="CBS-domain pair"/>
    <property type="match status" value="1"/>
</dbReference>
<keyword evidence="2" id="KW-1185">Reference proteome</keyword>
<dbReference type="InterPro" id="IPR046342">
    <property type="entry name" value="CBS_dom_sf"/>
</dbReference>
<proteinExistence type="predicted"/>
<protein>
    <recommendedName>
        <fullName evidence="3">CBS domain-containing protein</fullName>
    </recommendedName>
</protein>
<dbReference type="EMBL" id="JAAATY010000027">
    <property type="protein sequence ID" value="NRN69386.1"/>
    <property type="molecule type" value="Genomic_DNA"/>
</dbReference>
<dbReference type="Proteomes" id="UP000763557">
    <property type="component" value="Unassembled WGS sequence"/>
</dbReference>
<evidence type="ECO:0008006" key="3">
    <source>
        <dbReference type="Google" id="ProtNLM"/>
    </source>
</evidence>
<reference evidence="1 2" key="1">
    <citation type="submission" date="2020-01" db="EMBL/GenBank/DDBJ databases">
        <title>Kibdelosporangium persica a novel Actinomycetes from a hot desert in Iran.</title>
        <authorList>
            <person name="Safaei N."/>
            <person name="Zaburannyi N."/>
            <person name="Mueller R."/>
            <person name="Wink J."/>
        </authorList>
    </citation>
    <scope>NUCLEOTIDE SEQUENCE [LARGE SCALE GENOMIC DNA]</scope>
    <source>
        <strain evidence="1 2">4NS15</strain>
    </source>
</reference>
<organism evidence="1 2">
    <name type="scientific">Kibdelosporangium persicum</name>
    <dbReference type="NCBI Taxonomy" id="2698649"/>
    <lineage>
        <taxon>Bacteria</taxon>
        <taxon>Bacillati</taxon>
        <taxon>Actinomycetota</taxon>
        <taxon>Actinomycetes</taxon>
        <taxon>Pseudonocardiales</taxon>
        <taxon>Pseudonocardiaceae</taxon>
        <taxon>Kibdelosporangium</taxon>
    </lineage>
</organism>
<evidence type="ECO:0000313" key="1">
    <source>
        <dbReference type="EMBL" id="NRN69386.1"/>
    </source>
</evidence>
<gene>
    <name evidence="1" type="ORF">GC106_66430</name>
</gene>
<sequence length="374" mass="39372">MTVIVPATPVPFLRSAEETAGSLAEEQEFWSGLSCALLDSTFKPADDQGRWLVTAGIALRAPAHVECLWLRAEIRLGGECRPVGLFPELVTEPSGVTPAVRVMPSGVVERELVPGGGHLPAYTSGWLAPDGTLVWDVNPTTPAVPERLAELTILCASPLPARSPVVDFRIVTVLHSPGLGRRVAAFTGSTTSEESTTMDTDPIGAFIEPVTIFGLADDAEAVLERMTSQGRRFGVLTSEGGISGVVDVDRLRSAPAGATAASVTGWPVPVVDVETPLDDIASVVRAADSPADLDGAVVTGRGVPIGYLTAERVETIVAGEVVRSGHIGGLAGSPVSQLVFECATHQESMSIPYYDPENRPRCSHGDLMVRRRPA</sequence>
<evidence type="ECO:0000313" key="2">
    <source>
        <dbReference type="Proteomes" id="UP000763557"/>
    </source>
</evidence>
<accession>A0ABX2FDE2</accession>
<dbReference type="RefSeq" id="WP_173139526.1">
    <property type="nucleotide sequence ID" value="NZ_CBCSGW010000023.1"/>
</dbReference>
<name>A0ABX2FDE2_9PSEU</name>